<evidence type="ECO:0000313" key="9">
    <source>
        <dbReference type="EMBL" id="MBB5319799.1"/>
    </source>
</evidence>
<dbReference type="InterPro" id="IPR023753">
    <property type="entry name" value="FAD/NAD-binding_dom"/>
</dbReference>
<keyword evidence="2" id="KW-0285">Flavoprotein</keyword>
<keyword evidence="3 5" id="KW-0274">FAD</keyword>
<evidence type="ECO:0000256" key="4">
    <source>
        <dbReference type="PIRSR" id="PIRSR000350-2"/>
    </source>
</evidence>
<evidence type="ECO:0000256" key="3">
    <source>
        <dbReference type="ARBA" id="ARBA00022827"/>
    </source>
</evidence>
<feature type="domain" description="FAD/NAD(P)-binding" evidence="8">
    <location>
        <begin position="7"/>
        <end position="324"/>
    </location>
</feature>
<protein>
    <submittedName>
        <fullName evidence="9">Dihydrolipoamide dehydrogenase</fullName>
        <ecNumber evidence="9">1.8.1.4</ecNumber>
    </submittedName>
</protein>
<dbReference type="InterPro" id="IPR004099">
    <property type="entry name" value="Pyr_nucl-diS_OxRdtase_dimer"/>
</dbReference>
<keyword evidence="5" id="KW-0547">Nucleotide-binding</keyword>
<reference evidence="9 10" key="1">
    <citation type="submission" date="2020-08" db="EMBL/GenBank/DDBJ databases">
        <title>Genomic Encyclopedia of Type Strains, Phase IV (KMG-IV): sequencing the most valuable type-strain genomes for metagenomic binning, comparative biology and taxonomic classification.</title>
        <authorList>
            <person name="Goeker M."/>
        </authorList>
    </citation>
    <scope>NUCLEOTIDE SEQUENCE [LARGE SCALE GENOMIC DNA]</scope>
    <source>
        <strain evidence="9 10">DSM 22359</strain>
    </source>
</reference>
<dbReference type="EC" id="1.8.1.4" evidence="9"/>
<comment type="similarity">
    <text evidence="1">Belongs to the class-I pyridine nucleotide-disulfide oxidoreductase family.</text>
</comment>
<dbReference type="Gene3D" id="3.50.50.60">
    <property type="entry name" value="FAD/NAD(P)-binding domain"/>
    <property type="match status" value="2"/>
</dbReference>
<feature type="binding site" evidence="5">
    <location>
        <begin position="178"/>
        <end position="185"/>
    </location>
    <ligand>
        <name>NAD(+)</name>
        <dbReference type="ChEBI" id="CHEBI:57540"/>
    </ligand>
</feature>
<feature type="binding site" evidence="5">
    <location>
        <position position="52"/>
    </location>
    <ligand>
        <name>FAD</name>
        <dbReference type="ChEBI" id="CHEBI:57692"/>
    </ligand>
</feature>
<keyword evidence="9" id="KW-0560">Oxidoreductase</keyword>
<comment type="cofactor">
    <cofactor evidence="5">
        <name>FAD</name>
        <dbReference type="ChEBI" id="CHEBI:57692"/>
    </cofactor>
    <text evidence="5">Binds 1 FAD per subunit.</text>
</comment>
<evidence type="ECO:0000256" key="2">
    <source>
        <dbReference type="ARBA" id="ARBA00022630"/>
    </source>
</evidence>
<dbReference type="GO" id="GO:0050660">
    <property type="term" value="F:flavin adenine dinucleotide binding"/>
    <property type="evidence" value="ECO:0007669"/>
    <property type="project" value="TreeGrafter"/>
</dbReference>
<dbReference type="GO" id="GO:0003955">
    <property type="term" value="F:NAD(P)H dehydrogenase (quinone) activity"/>
    <property type="evidence" value="ECO:0007669"/>
    <property type="project" value="TreeGrafter"/>
</dbReference>
<feature type="binding site" evidence="5">
    <location>
        <begin position="141"/>
        <end position="143"/>
    </location>
    <ligand>
        <name>FAD</name>
        <dbReference type="ChEBI" id="CHEBI:57692"/>
    </ligand>
</feature>
<gene>
    <name evidence="9" type="ORF">HNR38_000267</name>
</gene>
<dbReference type="PRINTS" id="PR00368">
    <property type="entry name" value="FADPNR"/>
</dbReference>
<evidence type="ECO:0000256" key="6">
    <source>
        <dbReference type="PIRSR" id="PIRSR000350-4"/>
    </source>
</evidence>
<dbReference type="PANTHER" id="PTHR43014">
    <property type="entry name" value="MERCURIC REDUCTASE"/>
    <property type="match status" value="1"/>
</dbReference>
<keyword evidence="10" id="KW-1185">Reference proteome</keyword>
<organism evidence="9 10">
    <name type="scientific">Marinobacter oulmenensis</name>
    <dbReference type="NCBI Taxonomy" id="643747"/>
    <lineage>
        <taxon>Bacteria</taxon>
        <taxon>Pseudomonadati</taxon>
        <taxon>Pseudomonadota</taxon>
        <taxon>Gammaproteobacteria</taxon>
        <taxon>Pseudomonadales</taxon>
        <taxon>Marinobacteraceae</taxon>
        <taxon>Marinobacter</taxon>
    </lineage>
</organism>
<feature type="disulfide bond" description="Redox-active" evidence="6">
    <location>
        <begin position="43"/>
        <end position="48"/>
    </location>
</feature>
<dbReference type="PIRSF" id="PIRSF000350">
    <property type="entry name" value="Mercury_reductase_MerA"/>
    <property type="match status" value="1"/>
</dbReference>
<dbReference type="EMBL" id="JACHFE010000001">
    <property type="protein sequence ID" value="MBB5319799.1"/>
    <property type="molecule type" value="Genomic_DNA"/>
</dbReference>
<feature type="active site" description="Proton acceptor" evidence="4">
    <location>
        <position position="444"/>
    </location>
</feature>
<dbReference type="InterPro" id="IPR036188">
    <property type="entry name" value="FAD/NAD-bd_sf"/>
</dbReference>
<dbReference type="AlphaFoldDB" id="A0A840U3U2"/>
<name>A0A840U3U2_9GAMM</name>
<evidence type="ECO:0000256" key="1">
    <source>
        <dbReference type="ARBA" id="ARBA00007532"/>
    </source>
</evidence>
<proteinExistence type="inferred from homology"/>
<feature type="domain" description="Pyridine nucleotide-disulphide oxidoreductase dimerisation" evidence="7">
    <location>
        <begin position="347"/>
        <end position="454"/>
    </location>
</feature>
<evidence type="ECO:0000313" key="10">
    <source>
        <dbReference type="Proteomes" id="UP000591735"/>
    </source>
</evidence>
<evidence type="ECO:0000259" key="8">
    <source>
        <dbReference type="Pfam" id="PF07992"/>
    </source>
</evidence>
<dbReference type="InterPro" id="IPR001100">
    <property type="entry name" value="Pyr_nuc-diS_OxRdtase"/>
</dbReference>
<keyword evidence="5" id="KW-0520">NAD</keyword>
<dbReference type="GO" id="GO:0004148">
    <property type="term" value="F:dihydrolipoyl dehydrogenase (NADH) activity"/>
    <property type="evidence" value="ECO:0007669"/>
    <property type="project" value="UniProtKB-EC"/>
</dbReference>
<dbReference type="InterPro" id="IPR016156">
    <property type="entry name" value="FAD/NAD-linked_Rdtase_dimer_sf"/>
</dbReference>
<evidence type="ECO:0000256" key="5">
    <source>
        <dbReference type="PIRSR" id="PIRSR000350-3"/>
    </source>
</evidence>
<dbReference type="Gene3D" id="3.30.390.30">
    <property type="match status" value="1"/>
</dbReference>
<dbReference type="PRINTS" id="PR00411">
    <property type="entry name" value="PNDRDTASEI"/>
</dbReference>
<dbReference type="SUPFAM" id="SSF51905">
    <property type="entry name" value="FAD/NAD(P)-binding domain"/>
    <property type="match status" value="1"/>
</dbReference>
<dbReference type="RefSeq" id="WP_183698979.1">
    <property type="nucleotide sequence ID" value="NZ_JACHFE010000001.1"/>
</dbReference>
<comment type="caution">
    <text evidence="9">The sequence shown here is derived from an EMBL/GenBank/DDBJ whole genome shotgun (WGS) entry which is preliminary data.</text>
</comment>
<sequence length="479" mass="51993">MNKREVDVAVIGAGTAGMVAYRQVSRVTDRVVLIEGNQYGTTCARVGCMPSKLLIAAADRAHEMAHAELFGVAPGGVSIDGRRVMERVRNERDRFVEPVVRSMQSLPEAHRLMGHARFLDAHRLVVGDHTEVTAERIVIATGSRPAIPGQLKGAKDRLVVNDNLFDWEDLPDSVAVFGPGVIGLELGQALSRLGVRVRVFGRGGSLGSIQDGRIRDYALATFRSEFPLEPGAEVSEVRRTDDGVEIAYSVDGRQARETFDYLLAATGRRPNVDQLDIQNAGIDLDDRGMPVFDPYTLRCGESHIFVAGDVDNDRPLLHEAADEGRIAGDNAASWPEVKAGLRKTPLSVVFTDPQIARVGLTLDQVSDACKGCFAVGEVSFENQGRSRVIGRNRGLLRVYGEHGSGRFMGAEMFGPAAEHIAHLLAWSIEQRMNVAEMLAMPFYHPVIEEGVRTALKDLNGKLNMGPGAGEDCMECGPGT</sequence>
<dbReference type="Pfam" id="PF02852">
    <property type="entry name" value="Pyr_redox_dim"/>
    <property type="match status" value="1"/>
</dbReference>
<dbReference type="Pfam" id="PF07992">
    <property type="entry name" value="Pyr_redox_2"/>
    <property type="match status" value="1"/>
</dbReference>
<dbReference type="PANTHER" id="PTHR43014:SF4">
    <property type="entry name" value="PYRIDINE NUCLEOTIDE-DISULFIDE OXIDOREDUCTASE RCLA-RELATED"/>
    <property type="match status" value="1"/>
</dbReference>
<dbReference type="NCBIfam" id="NF004939">
    <property type="entry name" value="PRK06292.1-1"/>
    <property type="match status" value="1"/>
</dbReference>
<dbReference type="SUPFAM" id="SSF55424">
    <property type="entry name" value="FAD/NAD-linked reductases, dimerisation (C-terminal) domain"/>
    <property type="match status" value="1"/>
</dbReference>
<feature type="binding site" evidence="5">
    <location>
        <position position="309"/>
    </location>
    <ligand>
        <name>FAD</name>
        <dbReference type="ChEBI" id="CHEBI:57692"/>
    </ligand>
</feature>
<dbReference type="Proteomes" id="UP000591735">
    <property type="component" value="Unassembled WGS sequence"/>
</dbReference>
<feature type="binding site" evidence="5">
    <location>
        <position position="267"/>
    </location>
    <ligand>
        <name>NAD(+)</name>
        <dbReference type="ChEBI" id="CHEBI:57540"/>
    </ligand>
</feature>
<evidence type="ECO:0000259" key="7">
    <source>
        <dbReference type="Pfam" id="PF02852"/>
    </source>
</evidence>
<accession>A0A840U3U2</accession>